<reference evidence="3" key="1">
    <citation type="journal article" date="2019" name="Int. J. Syst. Evol. Microbiol.">
        <title>The Global Catalogue of Microorganisms (GCM) 10K type strain sequencing project: providing services to taxonomists for standard genome sequencing and annotation.</title>
        <authorList>
            <consortium name="The Broad Institute Genomics Platform"/>
            <consortium name="The Broad Institute Genome Sequencing Center for Infectious Disease"/>
            <person name="Wu L."/>
            <person name="Ma J."/>
        </authorList>
    </citation>
    <scope>NUCLEOTIDE SEQUENCE [LARGE SCALE GENOMIC DNA]</scope>
    <source>
        <strain evidence="3">CCUG 53270</strain>
    </source>
</reference>
<sequence length="248" mass="27126">MGGKWMTDKAIFLAAAVYQAVEQYKNNGRCVTPRGFRLAKVLGSRQNPYAGMILQSKSTVILVFRGTETISELLADTDTAQVAFPYMSSGGRVHRGFARTYGRSIRAQVLAHLRGVSPGKEIWIAGHSLGGAIATLCALDVAVNTRFSDPLLLTFGSPKVGNAAFAAAFSRHIRRSVRIVNSSDLVPVLPPSLKGAEYSHVKGLYRIRFNRSTIMSNHTIRNYYEVLSGNDSDYTLRLKKQSPGFGPD</sequence>
<name>A0ABW3UVV2_9BACL</name>
<dbReference type="Pfam" id="PF01764">
    <property type="entry name" value="Lipase_3"/>
    <property type="match status" value="1"/>
</dbReference>
<dbReference type="SUPFAM" id="SSF53474">
    <property type="entry name" value="alpha/beta-Hydrolases"/>
    <property type="match status" value="1"/>
</dbReference>
<evidence type="ECO:0000313" key="3">
    <source>
        <dbReference type="Proteomes" id="UP001597180"/>
    </source>
</evidence>
<dbReference type="InterPro" id="IPR051218">
    <property type="entry name" value="Sec_MonoDiacylglyc_Lipase"/>
</dbReference>
<dbReference type="Proteomes" id="UP001597180">
    <property type="component" value="Unassembled WGS sequence"/>
</dbReference>
<dbReference type="RefSeq" id="WP_345595345.1">
    <property type="nucleotide sequence ID" value="NZ_BAABJG010000058.1"/>
</dbReference>
<evidence type="ECO:0000313" key="2">
    <source>
        <dbReference type="EMBL" id="MFD1224833.1"/>
    </source>
</evidence>
<dbReference type="InterPro" id="IPR029058">
    <property type="entry name" value="AB_hydrolase_fold"/>
</dbReference>
<keyword evidence="3" id="KW-1185">Reference proteome</keyword>
<dbReference type="CDD" id="cd00519">
    <property type="entry name" value="Lipase_3"/>
    <property type="match status" value="1"/>
</dbReference>
<dbReference type="PANTHER" id="PTHR45856:SF24">
    <property type="entry name" value="FUNGAL LIPASE-LIKE DOMAIN-CONTAINING PROTEIN"/>
    <property type="match status" value="1"/>
</dbReference>
<proteinExistence type="predicted"/>
<protein>
    <recommendedName>
        <fullName evidence="1">Fungal lipase-type domain-containing protein</fullName>
    </recommendedName>
</protein>
<dbReference type="EMBL" id="JBHTLU010000050">
    <property type="protein sequence ID" value="MFD1224833.1"/>
    <property type="molecule type" value="Genomic_DNA"/>
</dbReference>
<dbReference type="Gene3D" id="3.40.50.1820">
    <property type="entry name" value="alpha/beta hydrolase"/>
    <property type="match status" value="1"/>
</dbReference>
<dbReference type="PANTHER" id="PTHR45856">
    <property type="entry name" value="ALPHA/BETA-HYDROLASES SUPERFAMILY PROTEIN"/>
    <property type="match status" value="1"/>
</dbReference>
<comment type="caution">
    <text evidence="2">The sequence shown here is derived from an EMBL/GenBank/DDBJ whole genome shotgun (WGS) entry which is preliminary data.</text>
</comment>
<feature type="domain" description="Fungal lipase-type" evidence="1">
    <location>
        <begin position="62"/>
        <end position="192"/>
    </location>
</feature>
<evidence type="ECO:0000259" key="1">
    <source>
        <dbReference type="Pfam" id="PF01764"/>
    </source>
</evidence>
<accession>A0ABW3UVV2</accession>
<dbReference type="InterPro" id="IPR002921">
    <property type="entry name" value="Fungal_lipase-type"/>
</dbReference>
<organism evidence="2 3">
    <name type="scientific">Paenibacillus vulneris</name>
    <dbReference type="NCBI Taxonomy" id="1133364"/>
    <lineage>
        <taxon>Bacteria</taxon>
        <taxon>Bacillati</taxon>
        <taxon>Bacillota</taxon>
        <taxon>Bacilli</taxon>
        <taxon>Bacillales</taxon>
        <taxon>Paenibacillaceae</taxon>
        <taxon>Paenibacillus</taxon>
    </lineage>
</organism>
<gene>
    <name evidence="2" type="ORF">ACFQ4B_32465</name>
</gene>